<dbReference type="SUPFAM" id="SSF55874">
    <property type="entry name" value="ATPase domain of HSP90 chaperone/DNA topoisomerase II/histidine kinase"/>
    <property type="match status" value="1"/>
</dbReference>
<dbReference type="Gene3D" id="1.20.1730.10">
    <property type="entry name" value="Sodium/glucose cotransporter"/>
    <property type="match status" value="1"/>
</dbReference>
<dbReference type="InterPro" id="IPR005467">
    <property type="entry name" value="His_kinase_dom"/>
</dbReference>
<dbReference type="InterPro" id="IPR003594">
    <property type="entry name" value="HATPase_dom"/>
</dbReference>
<dbReference type="PANTHER" id="PTHR43047">
    <property type="entry name" value="TWO-COMPONENT HISTIDINE PROTEIN KINASE"/>
    <property type="match status" value="1"/>
</dbReference>
<feature type="domain" description="Histidine kinase" evidence="14">
    <location>
        <begin position="807"/>
        <end position="1023"/>
    </location>
</feature>
<evidence type="ECO:0000256" key="2">
    <source>
        <dbReference type="ARBA" id="ARBA00004141"/>
    </source>
</evidence>
<dbReference type="InterPro" id="IPR011006">
    <property type="entry name" value="CheY-like_superfamily"/>
</dbReference>
<keyword evidence="7 13" id="KW-0812">Transmembrane</keyword>
<proteinExistence type="inferred from homology"/>
<evidence type="ECO:0000256" key="12">
    <source>
        <dbReference type="SAM" id="Coils"/>
    </source>
</evidence>
<evidence type="ECO:0000256" key="1">
    <source>
        <dbReference type="ARBA" id="ARBA00000085"/>
    </source>
</evidence>
<dbReference type="Gene3D" id="3.30.450.20">
    <property type="entry name" value="PAS domain"/>
    <property type="match status" value="1"/>
</dbReference>
<dbReference type="InterPro" id="IPR004358">
    <property type="entry name" value="Sig_transdc_His_kin-like_C"/>
</dbReference>
<gene>
    <name evidence="16" type="ORF">GCM10008090_07990</name>
</gene>
<dbReference type="InterPro" id="IPR036097">
    <property type="entry name" value="HisK_dim/P_sf"/>
</dbReference>
<feature type="domain" description="Response regulatory" evidence="15">
    <location>
        <begin position="1047"/>
        <end position="1163"/>
    </location>
</feature>
<dbReference type="SUPFAM" id="SSF47384">
    <property type="entry name" value="Homodimeric domain of signal transducing histidine kinase"/>
    <property type="match status" value="1"/>
</dbReference>
<feature type="transmembrane region" description="Helical" evidence="13">
    <location>
        <begin position="165"/>
        <end position="182"/>
    </location>
</feature>
<dbReference type="InterPro" id="IPR035965">
    <property type="entry name" value="PAS-like_dom_sf"/>
</dbReference>
<dbReference type="SUPFAM" id="SSF55785">
    <property type="entry name" value="PYP-like sensor domain (PAS domain)"/>
    <property type="match status" value="1"/>
</dbReference>
<keyword evidence="12" id="KW-0175">Coiled coil</keyword>
<dbReference type="Gene3D" id="1.10.287.130">
    <property type="match status" value="1"/>
</dbReference>
<dbReference type="RefSeq" id="WP_189398701.1">
    <property type="nucleotide sequence ID" value="NZ_BMXA01000001.1"/>
</dbReference>
<comment type="subcellular location">
    <subcellularLocation>
        <location evidence="2">Membrane</location>
        <topology evidence="2">Multi-pass membrane protein</topology>
    </subcellularLocation>
</comment>
<feature type="transmembrane region" description="Helical" evidence="13">
    <location>
        <begin position="37"/>
        <end position="58"/>
    </location>
</feature>
<keyword evidence="8 16" id="KW-0418">Kinase</keyword>
<dbReference type="GO" id="GO:0005886">
    <property type="term" value="C:plasma membrane"/>
    <property type="evidence" value="ECO:0007669"/>
    <property type="project" value="TreeGrafter"/>
</dbReference>
<dbReference type="Pfam" id="PF00474">
    <property type="entry name" value="SSF"/>
    <property type="match status" value="1"/>
</dbReference>
<dbReference type="EMBL" id="BMXA01000001">
    <property type="protein sequence ID" value="GHA01268.1"/>
    <property type="molecule type" value="Genomic_DNA"/>
</dbReference>
<comment type="similarity">
    <text evidence="3">Belongs to the sodium:solute symporter (SSF) (TC 2.A.21) family.</text>
</comment>
<comment type="catalytic activity">
    <reaction evidence="1">
        <text>ATP + protein L-histidine = ADP + protein N-phospho-L-histidine.</text>
        <dbReference type="EC" id="2.7.13.3"/>
    </reaction>
</comment>
<dbReference type="Pfam" id="PF02518">
    <property type="entry name" value="HATPase_c"/>
    <property type="match status" value="1"/>
</dbReference>
<dbReference type="CDD" id="cd10322">
    <property type="entry name" value="SLC5sbd"/>
    <property type="match status" value="1"/>
</dbReference>
<dbReference type="SUPFAM" id="SSF52172">
    <property type="entry name" value="CheY-like"/>
    <property type="match status" value="1"/>
</dbReference>
<dbReference type="EC" id="2.7.13.3" evidence="4"/>
<evidence type="ECO:0000259" key="15">
    <source>
        <dbReference type="PROSITE" id="PS50110"/>
    </source>
</evidence>
<dbReference type="PRINTS" id="PR00344">
    <property type="entry name" value="BCTRLSENSOR"/>
</dbReference>
<dbReference type="Proteomes" id="UP000614811">
    <property type="component" value="Unassembled WGS sequence"/>
</dbReference>
<keyword evidence="10 13" id="KW-0472">Membrane</keyword>
<dbReference type="PROSITE" id="PS50110">
    <property type="entry name" value="RESPONSE_REGULATORY"/>
    <property type="match status" value="1"/>
</dbReference>
<keyword evidence="17" id="KW-1185">Reference proteome</keyword>
<dbReference type="GO" id="GO:0022857">
    <property type="term" value="F:transmembrane transporter activity"/>
    <property type="evidence" value="ECO:0007669"/>
    <property type="project" value="InterPro"/>
</dbReference>
<dbReference type="InterPro" id="IPR003661">
    <property type="entry name" value="HisK_dim/P_dom"/>
</dbReference>
<evidence type="ECO:0000313" key="17">
    <source>
        <dbReference type="Proteomes" id="UP000614811"/>
    </source>
</evidence>
<dbReference type="InterPro" id="IPR001789">
    <property type="entry name" value="Sig_transdc_resp-reg_receiver"/>
</dbReference>
<protein>
    <recommendedName>
        <fullName evidence="4">histidine kinase</fullName>
        <ecNumber evidence="4">2.7.13.3</ecNumber>
    </recommendedName>
</protein>
<feature type="transmembrane region" description="Helical" evidence="13">
    <location>
        <begin position="288"/>
        <end position="312"/>
    </location>
</feature>
<name>A0A918RIH3_9GAMM</name>
<feature type="transmembrane region" description="Helical" evidence="13">
    <location>
        <begin position="6"/>
        <end position="25"/>
    </location>
</feature>
<accession>A0A918RIH3</accession>
<dbReference type="GO" id="GO:0009927">
    <property type="term" value="F:histidine phosphotransfer kinase activity"/>
    <property type="evidence" value="ECO:0007669"/>
    <property type="project" value="TreeGrafter"/>
</dbReference>
<evidence type="ECO:0000256" key="13">
    <source>
        <dbReference type="SAM" id="Phobius"/>
    </source>
</evidence>
<feature type="transmembrane region" description="Helical" evidence="13">
    <location>
        <begin position="116"/>
        <end position="134"/>
    </location>
</feature>
<comment type="caution">
    <text evidence="16">The sequence shown here is derived from an EMBL/GenBank/DDBJ whole genome shotgun (WGS) entry which is preliminary data.</text>
</comment>
<dbReference type="PANTHER" id="PTHR43047:SF9">
    <property type="entry name" value="HISTIDINE KINASE"/>
    <property type="match status" value="1"/>
</dbReference>
<feature type="transmembrane region" description="Helical" evidence="13">
    <location>
        <begin position="446"/>
        <end position="477"/>
    </location>
</feature>
<dbReference type="Gene3D" id="3.30.565.10">
    <property type="entry name" value="Histidine kinase-like ATPase, C-terminal domain"/>
    <property type="match status" value="1"/>
</dbReference>
<evidence type="ECO:0000256" key="3">
    <source>
        <dbReference type="ARBA" id="ARBA00006434"/>
    </source>
</evidence>
<feature type="transmembrane region" description="Helical" evidence="13">
    <location>
        <begin position="70"/>
        <end position="87"/>
    </location>
</feature>
<feature type="transmembrane region" description="Helical" evidence="13">
    <location>
        <begin position="194"/>
        <end position="217"/>
    </location>
</feature>
<feature type="transmembrane region" description="Helical" evidence="13">
    <location>
        <begin position="415"/>
        <end position="439"/>
    </location>
</feature>
<dbReference type="SMART" id="SM00387">
    <property type="entry name" value="HATPase_c"/>
    <property type="match status" value="1"/>
</dbReference>
<dbReference type="SMART" id="SM00448">
    <property type="entry name" value="REC"/>
    <property type="match status" value="1"/>
</dbReference>
<dbReference type="PROSITE" id="PS50283">
    <property type="entry name" value="NA_SOLUT_SYMP_3"/>
    <property type="match status" value="1"/>
</dbReference>
<dbReference type="Gene3D" id="3.40.50.2300">
    <property type="match status" value="1"/>
</dbReference>
<dbReference type="CDD" id="cd00082">
    <property type="entry name" value="HisKA"/>
    <property type="match status" value="1"/>
</dbReference>
<evidence type="ECO:0000256" key="8">
    <source>
        <dbReference type="ARBA" id="ARBA00022777"/>
    </source>
</evidence>
<evidence type="ECO:0000256" key="4">
    <source>
        <dbReference type="ARBA" id="ARBA00012438"/>
    </source>
</evidence>
<organism evidence="16 17">
    <name type="scientific">Arenicella chitinivorans</name>
    <dbReference type="NCBI Taxonomy" id="1329800"/>
    <lineage>
        <taxon>Bacteria</taxon>
        <taxon>Pseudomonadati</taxon>
        <taxon>Pseudomonadota</taxon>
        <taxon>Gammaproteobacteria</taxon>
        <taxon>Arenicellales</taxon>
        <taxon>Arenicellaceae</taxon>
        <taxon>Arenicella</taxon>
    </lineage>
</organism>
<evidence type="ECO:0000256" key="7">
    <source>
        <dbReference type="ARBA" id="ARBA00022692"/>
    </source>
</evidence>
<feature type="modified residue" description="4-aspartylphosphate" evidence="11">
    <location>
        <position position="1096"/>
    </location>
</feature>
<sequence>MFNVESIAIIGFVYIFALFLIAYYGDSHHHNPDINSNGNLVYALSLAVYCSSWTFYGAVGTAAVDGLDYLAIYLGPCLVFVFGYPLVRRMILICKQNRITSISDFISSRFGKDRRIGILVTIIAVFGSLPYIALQLKAVSMSYLVLAGSSSTAANISGQFLSDNVALATGAVLALFTILFGTRHLDASEHHKGMILAIAFESVVKLIAILAVGYYAVYLLLDNSSNQNVSQFVSSASVSNALAEDKSTWASFITKTLLSISAILLLPRQFQVAIVEARDYRQFKTAMWIMPVYLILTSVIVIPIALSGMVLLPDNPPDLYVLSLPLSADNSTLAMVAFIGGLSAATGMVIVAAISLSTMVCNDLVMPYLINLKRLDILRRENLNEIVLMIRRIAIVGLIAGAYGYYILIDNNAQLANIGLVSFAAIVQFLPAVLCALYWQRANRKGIFWGLIGGASLWTYTLMLPTILSDAVVLAWFGDNALLHPQHLLGIDMGNALTHGVVWSLVVNVSLILWFSLREPQTVIERIQASRFYHAGTNRLPDPSITGHQTSLVHPDALRILAEPIIGVRNTDAVFRQYESRFGVEVSSSAQADRQLVALVQTAIAGVIGTTSAQKVISDTLLHDDDYLEEVTNFVDETSSVLQFNRNLLQTTLQNITHGISVVDADLNLVIWNDRYLRLFEYPDDLIYVGKPLRDVLRYNAERGDFGSKDHASEISKRLRYLQKRASYSMVRNRPNGRIIKSTGEPMPGGGFVTTYEDITDSVRASELLRQANEELEDRVQERTRELEVLTEELRRNTRSKTHFLAAASHDLLQPINAARLFTHSIAERRNEPEAVEKLAQSLDQSLVTANELLRALLDISKLDSGGIQPEPTEFCLQHFVANLLDELQPSANDKGVNLSHEVAKVTVRTDKQLLFSVLQNLVANALRYTRAGGSVVVKTDLREGGRVALSVCDTGVGIAEEHLGNIFTEFYQIKSGNKQNARGLGLGLSIVKRISRLLELNVSVNSKAGEGSVFTVELDVRESVALAPTMTSDVILTDVERLEGARILCLDNDQSVLEAMRTLLEGWGCVVESVSTYKQGLRLISSQPFDVLLADYRLDYSETGLDFLCMATALEDTQPAEGVLVTAEQDKSLSSKAQGLGFYYLAKPIEPESLRNLLIQILGGGAREQEAG</sequence>
<evidence type="ECO:0000256" key="10">
    <source>
        <dbReference type="ARBA" id="ARBA00023136"/>
    </source>
</evidence>
<evidence type="ECO:0000259" key="14">
    <source>
        <dbReference type="PROSITE" id="PS50109"/>
    </source>
</evidence>
<feature type="coiled-coil region" evidence="12">
    <location>
        <begin position="766"/>
        <end position="793"/>
    </location>
</feature>
<dbReference type="InterPro" id="IPR038377">
    <property type="entry name" value="Na/Glc_symporter_sf"/>
</dbReference>
<evidence type="ECO:0000256" key="5">
    <source>
        <dbReference type="ARBA" id="ARBA00022553"/>
    </source>
</evidence>
<dbReference type="Pfam" id="PF00072">
    <property type="entry name" value="Response_reg"/>
    <property type="match status" value="1"/>
</dbReference>
<feature type="transmembrane region" description="Helical" evidence="13">
    <location>
        <begin position="386"/>
        <end position="409"/>
    </location>
</feature>
<keyword evidence="9 13" id="KW-1133">Transmembrane helix</keyword>
<dbReference type="InterPro" id="IPR036890">
    <property type="entry name" value="HATPase_C_sf"/>
</dbReference>
<dbReference type="GO" id="GO:0000155">
    <property type="term" value="F:phosphorelay sensor kinase activity"/>
    <property type="evidence" value="ECO:0007669"/>
    <property type="project" value="InterPro"/>
</dbReference>
<evidence type="ECO:0000256" key="6">
    <source>
        <dbReference type="ARBA" id="ARBA00022679"/>
    </source>
</evidence>
<keyword evidence="6" id="KW-0808">Transferase</keyword>
<dbReference type="Pfam" id="PF12860">
    <property type="entry name" value="PAS_7"/>
    <property type="match status" value="1"/>
</dbReference>
<dbReference type="Pfam" id="PF00512">
    <property type="entry name" value="HisKA"/>
    <property type="match status" value="1"/>
</dbReference>
<evidence type="ECO:0000256" key="9">
    <source>
        <dbReference type="ARBA" id="ARBA00022989"/>
    </source>
</evidence>
<dbReference type="CDD" id="cd00156">
    <property type="entry name" value="REC"/>
    <property type="match status" value="1"/>
</dbReference>
<feature type="transmembrane region" description="Helical" evidence="13">
    <location>
        <begin position="249"/>
        <end position="267"/>
    </location>
</feature>
<feature type="transmembrane region" description="Helical" evidence="13">
    <location>
        <begin position="332"/>
        <end position="365"/>
    </location>
</feature>
<dbReference type="PROSITE" id="PS50109">
    <property type="entry name" value="HIS_KIN"/>
    <property type="match status" value="1"/>
</dbReference>
<dbReference type="AlphaFoldDB" id="A0A918RIH3"/>
<reference evidence="16" key="2">
    <citation type="submission" date="2020-09" db="EMBL/GenBank/DDBJ databases">
        <authorList>
            <person name="Sun Q."/>
            <person name="Kim S."/>
        </authorList>
    </citation>
    <scope>NUCLEOTIDE SEQUENCE</scope>
    <source>
        <strain evidence="16">KCTC 12711</strain>
    </source>
</reference>
<evidence type="ECO:0000313" key="16">
    <source>
        <dbReference type="EMBL" id="GHA01268.1"/>
    </source>
</evidence>
<evidence type="ECO:0000256" key="11">
    <source>
        <dbReference type="PROSITE-ProRule" id="PRU00169"/>
    </source>
</evidence>
<dbReference type="InterPro" id="IPR001734">
    <property type="entry name" value="Na/solute_symporter"/>
</dbReference>
<dbReference type="SMART" id="SM00388">
    <property type="entry name" value="HisKA"/>
    <property type="match status" value="1"/>
</dbReference>
<dbReference type="FunFam" id="3.30.565.10:FF:000049">
    <property type="entry name" value="Two-component sensor histidine kinase"/>
    <property type="match status" value="1"/>
</dbReference>
<reference evidence="16" key="1">
    <citation type="journal article" date="2014" name="Int. J. Syst. Evol. Microbiol.">
        <title>Complete genome sequence of Corynebacterium casei LMG S-19264T (=DSM 44701T), isolated from a smear-ripened cheese.</title>
        <authorList>
            <consortium name="US DOE Joint Genome Institute (JGI-PGF)"/>
            <person name="Walter F."/>
            <person name="Albersmeier A."/>
            <person name="Kalinowski J."/>
            <person name="Ruckert C."/>
        </authorList>
    </citation>
    <scope>NUCLEOTIDE SEQUENCE</scope>
    <source>
        <strain evidence="16">KCTC 12711</strain>
    </source>
</reference>
<keyword evidence="5 11" id="KW-0597">Phosphoprotein</keyword>
<dbReference type="CDD" id="cd00075">
    <property type="entry name" value="HATPase"/>
    <property type="match status" value="1"/>
</dbReference>